<sequence>MRLESALAEKEIKTPRIPVISSVDASPHSDPDRHDQEYLAWQVTSPVQWEKTVKALTGKGLEKSYGLDPGKVIAGILKRITEMQALRTLVREI</sequence>
<protein>
    <submittedName>
        <fullName evidence="1">Uncharacterized protein</fullName>
    </submittedName>
</protein>
<dbReference type="PANTHER" id="PTHR47170">
    <property type="entry name" value="MALONYL-COA ACP TRANSACYLASE, ACP-BINDING"/>
    <property type="match status" value="1"/>
</dbReference>
<proteinExistence type="predicted"/>
<accession>A0A6G1ER63</accession>
<gene>
    <name evidence="1" type="ORF">E2562_029989</name>
</gene>
<keyword evidence="2" id="KW-1185">Reference proteome</keyword>
<dbReference type="SUPFAM" id="SSF52151">
    <property type="entry name" value="FabD/lysophospholipase-like"/>
    <property type="match status" value="1"/>
</dbReference>
<dbReference type="InterPro" id="IPR052760">
    <property type="entry name" value="Mitochondrial_malonyltrans"/>
</dbReference>
<dbReference type="InterPro" id="IPR016035">
    <property type="entry name" value="Acyl_Trfase/lysoPLipase"/>
</dbReference>
<dbReference type="Gene3D" id="3.40.366.10">
    <property type="entry name" value="Malonyl-Coenzyme A Acyl Carrier Protein, domain 2"/>
    <property type="match status" value="1"/>
</dbReference>
<dbReference type="PANTHER" id="PTHR47170:SF2">
    <property type="entry name" value="MALONYL-COA:ACP TRANSACYLASE (MAT) DOMAIN-CONTAINING PROTEIN"/>
    <property type="match status" value="1"/>
</dbReference>
<evidence type="ECO:0000313" key="1">
    <source>
        <dbReference type="EMBL" id="KAF0927126.1"/>
    </source>
</evidence>
<dbReference type="InterPro" id="IPR001227">
    <property type="entry name" value="Ac_transferase_dom_sf"/>
</dbReference>
<comment type="caution">
    <text evidence="1">The sequence shown here is derived from an EMBL/GenBank/DDBJ whole genome shotgun (WGS) entry which is preliminary data.</text>
</comment>
<organism evidence="1 2">
    <name type="scientific">Oryza meyeriana var. granulata</name>
    <dbReference type="NCBI Taxonomy" id="110450"/>
    <lineage>
        <taxon>Eukaryota</taxon>
        <taxon>Viridiplantae</taxon>
        <taxon>Streptophyta</taxon>
        <taxon>Embryophyta</taxon>
        <taxon>Tracheophyta</taxon>
        <taxon>Spermatophyta</taxon>
        <taxon>Magnoliopsida</taxon>
        <taxon>Liliopsida</taxon>
        <taxon>Poales</taxon>
        <taxon>Poaceae</taxon>
        <taxon>BOP clade</taxon>
        <taxon>Oryzoideae</taxon>
        <taxon>Oryzeae</taxon>
        <taxon>Oryzinae</taxon>
        <taxon>Oryza</taxon>
        <taxon>Oryza meyeriana</taxon>
    </lineage>
</organism>
<dbReference type="GO" id="GO:0016740">
    <property type="term" value="F:transferase activity"/>
    <property type="evidence" value="ECO:0007669"/>
    <property type="project" value="InterPro"/>
</dbReference>
<evidence type="ECO:0000313" key="2">
    <source>
        <dbReference type="Proteomes" id="UP000479710"/>
    </source>
</evidence>
<dbReference type="AlphaFoldDB" id="A0A6G1ER63"/>
<dbReference type="Proteomes" id="UP000479710">
    <property type="component" value="Unassembled WGS sequence"/>
</dbReference>
<dbReference type="OrthoDB" id="541883at2759"/>
<name>A0A6G1ER63_9ORYZ</name>
<reference evidence="1 2" key="1">
    <citation type="submission" date="2019-11" db="EMBL/GenBank/DDBJ databases">
        <title>Whole genome sequence of Oryza granulata.</title>
        <authorList>
            <person name="Li W."/>
        </authorList>
    </citation>
    <scope>NUCLEOTIDE SEQUENCE [LARGE SCALE GENOMIC DNA]</scope>
    <source>
        <strain evidence="2">cv. Menghai</strain>
        <tissue evidence="1">Leaf</tissue>
    </source>
</reference>
<dbReference type="EMBL" id="SPHZ02000003">
    <property type="protein sequence ID" value="KAF0927126.1"/>
    <property type="molecule type" value="Genomic_DNA"/>
</dbReference>